<dbReference type="SUPFAM" id="SSF47473">
    <property type="entry name" value="EF-hand"/>
    <property type="match status" value="1"/>
</dbReference>
<dbReference type="InterPro" id="IPR011992">
    <property type="entry name" value="EF-hand-dom_pair"/>
</dbReference>
<sequence length="79" mass="9130">MTDATPPKKKGSTKLFRELNDTGIISYTEYLFLLSVITKPRSGFRIAFNMFDTDGNQRVDKNEFLVVRKRSVEIKVVRT</sequence>
<dbReference type="OrthoDB" id="5859791at2759"/>
<dbReference type="GO" id="GO:0005758">
    <property type="term" value="C:mitochondrial intermembrane space"/>
    <property type="evidence" value="ECO:0007669"/>
    <property type="project" value="UniProtKB-SubCell"/>
</dbReference>
<dbReference type="Proteomes" id="UP000192247">
    <property type="component" value="Unassembled WGS sequence"/>
</dbReference>
<dbReference type="InParanoid" id="A0A1V9XQ42"/>
<evidence type="ECO:0000256" key="6">
    <source>
        <dbReference type="ARBA" id="ARBA00022946"/>
    </source>
</evidence>
<gene>
    <name evidence="10" type="ORF">BIW11_08297</name>
</gene>
<keyword evidence="3" id="KW-0677">Repeat</keyword>
<proteinExistence type="predicted"/>
<keyword evidence="6" id="KW-0809">Transit peptide</keyword>
<reference evidence="10 11" key="1">
    <citation type="journal article" date="2017" name="Gigascience">
        <title>Draft genome of the honey bee ectoparasitic mite, Tropilaelaps mercedesae, is shaped by the parasitic life history.</title>
        <authorList>
            <person name="Dong X."/>
            <person name="Armstrong S.D."/>
            <person name="Xia D."/>
            <person name="Makepeace B.L."/>
            <person name="Darby A.C."/>
            <person name="Kadowaki T."/>
        </authorList>
    </citation>
    <scope>NUCLEOTIDE SEQUENCE [LARGE SCALE GENOMIC DNA]</scope>
    <source>
        <strain evidence="10">Wuxi-XJTLU</strain>
    </source>
</reference>
<name>A0A1V9XQ42_9ACAR</name>
<keyword evidence="11" id="KW-1185">Reference proteome</keyword>
<dbReference type="AlphaFoldDB" id="A0A1V9XQ42"/>
<evidence type="ECO:0000256" key="4">
    <source>
        <dbReference type="ARBA" id="ARBA00022792"/>
    </source>
</evidence>
<evidence type="ECO:0000256" key="8">
    <source>
        <dbReference type="ARBA" id="ARBA00023136"/>
    </source>
</evidence>
<dbReference type="PANTHER" id="PTHR12294:SF13">
    <property type="entry name" value="MITOCHONDRIAL CALCIUM UPTAKE 3, ISOFORM D"/>
    <property type="match status" value="1"/>
</dbReference>
<dbReference type="PANTHER" id="PTHR12294">
    <property type="entry name" value="EF HAND DOMAIN FAMILY A1,A2-RELATED"/>
    <property type="match status" value="1"/>
</dbReference>
<accession>A0A1V9XQ42</accession>
<evidence type="ECO:0000313" key="11">
    <source>
        <dbReference type="Proteomes" id="UP000192247"/>
    </source>
</evidence>
<dbReference type="PROSITE" id="PS00018">
    <property type="entry name" value="EF_HAND_1"/>
    <property type="match status" value="1"/>
</dbReference>
<evidence type="ECO:0000256" key="1">
    <source>
        <dbReference type="ARBA" id="ARBA00004273"/>
    </source>
</evidence>
<evidence type="ECO:0000256" key="3">
    <source>
        <dbReference type="ARBA" id="ARBA00022737"/>
    </source>
</evidence>
<organism evidence="10 11">
    <name type="scientific">Tropilaelaps mercedesae</name>
    <dbReference type="NCBI Taxonomy" id="418985"/>
    <lineage>
        <taxon>Eukaryota</taxon>
        <taxon>Metazoa</taxon>
        <taxon>Ecdysozoa</taxon>
        <taxon>Arthropoda</taxon>
        <taxon>Chelicerata</taxon>
        <taxon>Arachnida</taxon>
        <taxon>Acari</taxon>
        <taxon>Parasitiformes</taxon>
        <taxon>Mesostigmata</taxon>
        <taxon>Gamasina</taxon>
        <taxon>Dermanyssoidea</taxon>
        <taxon>Laelapidae</taxon>
        <taxon>Tropilaelaps</taxon>
    </lineage>
</organism>
<dbReference type="GO" id="GO:0051560">
    <property type="term" value="P:mitochondrial calcium ion homeostasis"/>
    <property type="evidence" value="ECO:0007669"/>
    <property type="project" value="TreeGrafter"/>
</dbReference>
<dbReference type="PROSITE" id="PS50222">
    <property type="entry name" value="EF_HAND_2"/>
    <property type="match status" value="1"/>
</dbReference>
<dbReference type="STRING" id="418985.A0A1V9XQ42"/>
<evidence type="ECO:0000256" key="5">
    <source>
        <dbReference type="ARBA" id="ARBA00022837"/>
    </source>
</evidence>
<evidence type="ECO:0000313" key="10">
    <source>
        <dbReference type="EMBL" id="OQR75619.1"/>
    </source>
</evidence>
<feature type="domain" description="EF-hand" evidence="9">
    <location>
        <begin position="39"/>
        <end position="74"/>
    </location>
</feature>
<evidence type="ECO:0000259" key="9">
    <source>
        <dbReference type="PROSITE" id="PS50222"/>
    </source>
</evidence>
<keyword evidence="4" id="KW-0999">Mitochondrion inner membrane</keyword>
<dbReference type="InterPro" id="IPR002048">
    <property type="entry name" value="EF_hand_dom"/>
</dbReference>
<dbReference type="GO" id="GO:1990246">
    <property type="term" value="C:uniplex complex"/>
    <property type="evidence" value="ECO:0007669"/>
    <property type="project" value="TreeGrafter"/>
</dbReference>
<evidence type="ECO:0000256" key="2">
    <source>
        <dbReference type="ARBA" id="ARBA00004569"/>
    </source>
</evidence>
<comment type="caution">
    <text evidence="10">The sequence shown here is derived from an EMBL/GenBank/DDBJ whole genome shotgun (WGS) entry which is preliminary data.</text>
</comment>
<evidence type="ECO:0000256" key="7">
    <source>
        <dbReference type="ARBA" id="ARBA00023128"/>
    </source>
</evidence>
<comment type="subcellular location">
    <subcellularLocation>
        <location evidence="1">Mitochondrion inner membrane</location>
    </subcellularLocation>
    <subcellularLocation>
        <location evidence="2">Mitochondrion intermembrane space</location>
    </subcellularLocation>
</comment>
<protein>
    <submittedName>
        <fullName evidence="10">Calcium uptake protein 3</fullName>
    </submittedName>
</protein>
<dbReference type="EMBL" id="MNPL01006085">
    <property type="protein sequence ID" value="OQR75619.1"/>
    <property type="molecule type" value="Genomic_DNA"/>
</dbReference>
<dbReference type="GO" id="GO:0036444">
    <property type="term" value="P:calcium import into the mitochondrion"/>
    <property type="evidence" value="ECO:0007669"/>
    <property type="project" value="TreeGrafter"/>
</dbReference>
<dbReference type="GO" id="GO:0005509">
    <property type="term" value="F:calcium ion binding"/>
    <property type="evidence" value="ECO:0007669"/>
    <property type="project" value="InterPro"/>
</dbReference>
<dbReference type="InterPro" id="IPR039800">
    <property type="entry name" value="MICU1/2/3"/>
</dbReference>
<dbReference type="InterPro" id="IPR018247">
    <property type="entry name" value="EF_Hand_1_Ca_BS"/>
</dbReference>
<dbReference type="Gene3D" id="1.10.238.10">
    <property type="entry name" value="EF-hand"/>
    <property type="match status" value="1"/>
</dbReference>
<keyword evidence="8" id="KW-0472">Membrane</keyword>
<keyword evidence="5" id="KW-0106">Calcium</keyword>
<keyword evidence="7" id="KW-0496">Mitochondrion</keyword>